<sequence>MQLATRVWNLAHCKGVVGTEQSAVNGQQHPNGEQPNQFGASTTLIEKPREQGNVGALHQEASIPPADYHFALPEQDQRLIEQGAKSLEIRLNVAPYSIIRANDRITINGKTLTTVVAVRKYALLQSVLEAENVNALLPQSSFVGSGAFNAVAAAERHYRHFFSAEEEEHYGLVVFELAVPVSTSTAPKSQEEWSGKLLASLSSSSTTGPSNLSFL</sequence>
<dbReference type="InterPro" id="IPR015947">
    <property type="entry name" value="PUA-like_sf"/>
</dbReference>
<comment type="caution">
    <text evidence="1">The sequence shown here is derived from an EMBL/GenBank/DDBJ whole genome shotgun (WGS) entry which is preliminary data.</text>
</comment>
<dbReference type="Proteomes" id="UP001165121">
    <property type="component" value="Unassembled WGS sequence"/>
</dbReference>
<proteinExistence type="predicted"/>
<name>A0A9W6XJU4_9STRA</name>
<accession>A0A9W6XJU4</accession>
<reference evidence="1" key="1">
    <citation type="submission" date="2023-04" db="EMBL/GenBank/DDBJ databases">
        <title>Phytophthora fragariaefolia NBRC 109709.</title>
        <authorList>
            <person name="Ichikawa N."/>
            <person name="Sato H."/>
            <person name="Tonouchi N."/>
        </authorList>
    </citation>
    <scope>NUCLEOTIDE SEQUENCE</scope>
    <source>
        <strain evidence="1">NBRC 109709</strain>
    </source>
</reference>
<evidence type="ECO:0000313" key="1">
    <source>
        <dbReference type="EMBL" id="GMF40177.1"/>
    </source>
</evidence>
<organism evidence="1 2">
    <name type="scientific">Phytophthora fragariaefolia</name>
    <dbReference type="NCBI Taxonomy" id="1490495"/>
    <lineage>
        <taxon>Eukaryota</taxon>
        <taxon>Sar</taxon>
        <taxon>Stramenopiles</taxon>
        <taxon>Oomycota</taxon>
        <taxon>Peronosporomycetes</taxon>
        <taxon>Peronosporales</taxon>
        <taxon>Peronosporaceae</taxon>
        <taxon>Phytophthora</taxon>
    </lineage>
</organism>
<dbReference type="Gene3D" id="2.30.130.30">
    <property type="entry name" value="Hypothetical protein"/>
    <property type="match status" value="1"/>
</dbReference>
<protein>
    <submittedName>
        <fullName evidence="1">Unnamed protein product</fullName>
    </submittedName>
</protein>
<dbReference type="EMBL" id="BSXT01001230">
    <property type="protein sequence ID" value="GMF40177.1"/>
    <property type="molecule type" value="Genomic_DNA"/>
</dbReference>
<dbReference type="AlphaFoldDB" id="A0A9W6XJU4"/>
<gene>
    <name evidence="1" type="ORF">Pfra01_001222300</name>
</gene>
<evidence type="ECO:0000313" key="2">
    <source>
        <dbReference type="Proteomes" id="UP001165121"/>
    </source>
</evidence>
<keyword evidence="2" id="KW-1185">Reference proteome</keyword>
<dbReference type="OrthoDB" id="112749at2759"/>
<dbReference type="SUPFAM" id="SSF88697">
    <property type="entry name" value="PUA domain-like"/>
    <property type="match status" value="1"/>
</dbReference>